<dbReference type="OrthoDB" id="2963106at2759"/>
<organism evidence="2 3">
    <name type="scientific">Collybiopsis confluens</name>
    <dbReference type="NCBI Taxonomy" id="2823264"/>
    <lineage>
        <taxon>Eukaryota</taxon>
        <taxon>Fungi</taxon>
        <taxon>Dikarya</taxon>
        <taxon>Basidiomycota</taxon>
        <taxon>Agaricomycotina</taxon>
        <taxon>Agaricomycetes</taxon>
        <taxon>Agaricomycetidae</taxon>
        <taxon>Agaricales</taxon>
        <taxon>Marasmiineae</taxon>
        <taxon>Omphalotaceae</taxon>
        <taxon>Collybiopsis</taxon>
    </lineage>
</organism>
<reference evidence="2 3" key="1">
    <citation type="journal article" date="2020" name="ISME J.">
        <title>Uncovering the hidden diversity of litter-decomposition mechanisms in mushroom-forming fungi.</title>
        <authorList>
            <person name="Floudas D."/>
            <person name="Bentzer J."/>
            <person name="Ahren D."/>
            <person name="Johansson T."/>
            <person name="Persson P."/>
            <person name="Tunlid A."/>
        </authorList>
    </citation>
    <scope>NUCLEOTIDE SEQUENCE [LARGE SCALE GENOMIC DNA]</scope>
    <source>
        <strain evidence="2 3">CBS 406.79</strain>
    </source>
</reference>
<evidence type="ECO:0000313" key="3">
    <source>
        <dbReference type="Proteomes" id="UP000518752"/>
    </source>
</evidence>
<keyword evidence="3" id="KW-1185">Reference proteome</keyword>
<dbReference type="EMBL" id="JAACJN010000186">
    <property type="protein sequence ID" value="KAF5364496.1"/>
    <property type="molecule type" value="Genomic_DNA"/>
</dbReference>
<accession>A0A8H5GGU2</accession>
<proteinExistence type="predicted"/>
<dbReference type="Proteomes" id="UP000518752">
    <property type="component" value="Unassembled WGS sequence"/>
</dbReference>
<gene>
    <name evidence="2" type="ORF">D9757_011967</name>
</gene>
<name>A0A8H5GGU2_9AGAR</name>
<evidence type="ECO:0000256" key="1">
    <source>
        <dbReference type="SAM" id="MobiDB-lite"/>
    </source>
</evidence>
<feature type="region of interest" description="Disordered" evidence="1">
    <location>
        <begin position="63"/>
        <end position="122"/>
    </location>
</feature>
<feature type="region of interest" description="Disordered" evidence="1">
    <location>
        <begin position="142"/>
        <end position="182"/>
    </location>
</feature>
<feature type="compositionally biased region" description="Low complexity" evidence="1">
    <location>
        <begin position="167"/>
        <end position="180"/>
    </location>
</feature>
<evidence type="ECO:0000313" key="2">
    <source>
        <dbReference type="EMBL" id="KAF5364496.1"/>
    </source>
</evidence>
<comment type="caution">
    <text evidence="2">The sequence shown here is derived from an EMBL/GenBank/DDBJ whole genome shotgun (WGS) entry which is preliminary data.</text>
</comment>
<sequence length="219" mass="24012">MRRYIHCAPLMPSYSRSSSTSSVETLKTLDGDLSADEWNIIEWIRAHPSESFMVDAELKINPLENHGTPAPSTKATSLVPISRHRERNSSGSDSDEYERVDLTNEAPLPEHEGSWSRSSSRYRNGISPGSFSAVSGNQRIIYNRDGDRTITQNGASPRRSRRRHSGLRAFSSSSNPNSRSMTVSGASVLQGASNFIINGSQIAPGAFCAIAGNQEIWVE</sequence>
<protein>
    <submittedName>
        <fullName evidence="2">Uncharacterized protein</fullName>
    </submittedName>
</protein>
<dbReference type="AlphaFoldDB" id="A0A8H5GGU2"/>
<feature type="compositionally biased region" description="Basic and acidic residues" evidence="1">
    <location>
        <begin position="97"/>
        <end position="114"/>
    </location>
</feature>